<feature type="region of interest" description="Disordered" evidence="1">
    <location>
        <begin position="70"/>
        <end position="139"/>
    </location>
</feature>
<reference evidence="2 3" key="1">
    <citation type="journal article" date="2018" name="IMA Fungus">
        <title>IMA Genome-F 10: Nine draft genome sequences of Claviceps purpurea s.lat., including C. arundinis, C. humidiphila, and C. cf. spartinae, pseudomolecules for the pitch canker pathogen Fusarium circinatum, draft genome of Davidsoniella eucalypti, Grosmannia galeiformis, Quambalaria eucalypti, and Teratosphaeria destructans.</title>
        <authorList>
            <person name="Wingfield B.D."/>
            <person name="Liu M."/>
            <person name="Nguyen H.D."/>
            <person name="Lane F.A."/>
            <person name="Morgan S.W."/>
            <person name="De Vos L."/>
            <person name="Wilken P.M."/>
            <person name="Duong T.A."/>
            <person name="Aylward J."/>
            <person name="Coetzee M.P."/>
            <person name="Dadej K."/>
            <person name="De Beer Z.W."/>
            <person name="Findlay W."/>
            <person name="Havenga M."/>
            <person name="Kolarik M."/>
            <person name="Menzies J.G."/>
            <person name="Naidoo K."/>
            <person name="Pochopski O."/>
            <person name="Shoukouhi P."/>
            <person name="Santana Q.C."/>
            <person name="Seifert K.A."/>
            <person name="Soal N."/>
            <person name="Steenkamp E.T."/>
            <person name="Tatham C.T."/>
            <person name="van der Nest M.A."/>
            <person name="Wingfield M.J."/>
        </authorList>
    </citation>
    <scope>NUCLEOTIDE SEQUENCE [LARGE SCALE GENOMIC DNA]</scope>
    <source>
        <strain evidence="2">CMW44962</strain>
    </source>
</reference>
<reference evidence="2 3" key="2">
    <citation type="journal article" date="2021" name="Curr. Genet.">
        <title>Genetic response to nitrogen starvation in the aggressive Eucalyptus foliar pathogen Teratosphaeria destructans.</title>
        <authorList>
            <person name="Havenga M."/>
            <person name="Wingfield B.D."/>
            <person name="Wingfield M.J."/>
            <person name="Dreyer L.L."/>
            <person name="Roets F."/>
            <person name="Aylward J."/>
        </authorList>
    </citation>
    <scope>NUCLEOTIDE SEQUENCE [LARGE SCALE GENOMIC DNA]</scope>
    <source>
        <strain evidence="2">CMW44962</strain>
    </source>
</reference>
<name>A0A9W7VXW1_9PEZI</name>
<evidence type="ECO:0000256" key="1">
    <source>
        <dbReference type="SAM" id="MobiDB-lite"/>
    </source>
</evidence>
<dbReference type="OrthoDB" id="4138121at2759"/>
<sequence>MAPWLRVLEAYLVSALLRTPAFHRGVEKVARHVHRIRHRLPPDAPSGTSVDTPPNSSFLNHYWDEIKAQLGQQQQRQQEHENQQAGVNVDSRAMGHAGPRKSAQERVAARVDEVNAEGAWRDSRARGEEGAGPRQGFLGEYVDALRQQLRGDGKK</sequence>
<evidence type="ECO:0000313" key="3">
    <source>
        <dbReference type="Proteomes" id="UP001138500"/>
    </source>
</evidence>
<gene>
    <name evidence="2" type="ORF">Tdes44962_MAKER10442</name>
</gene>
<protein>
    <submittedName>
        <fullName evidence="2">MIOREX complex component 7</fullName>
    </submittedName>
</protein>
<dbReference type="InterPro" id="IPR020301">
    <property type="entry name" value="Mrx7"/>
</dbReference>
<dbReference type="Proteomes" id="UP001138500">
    <property type="component" value="Unassembled WGS sequence"/>
</dbReference>
<dbReference type="AlphaFoldDB" id="A0A9W7VXW1"/>
<evidence type="ECO:0000313" key="2">
    <source>
        <dbReference type="EMBL" id="KAH9809290.1"/>
    </source>
</evidence>
<dbReference type="Pfam" id="PF10906">
    <property type="entry name" value="Mrx7"/>
    <property type="match status" value="1"/>
</dbReference>
<organism evidence="2 3">
    <name type="scientific">Teratosphaeria destructans</name>
    <dbReference type="NCBI Taxonomy" id="418781"/>
    <lineage>
        <taxon>Eukaryota</taxon>
        <taxon>Fungi</taxon>
        <taxon>Dikarya</taxon>
        <taxon>Ascomycota</taxon>
        <taxon>Pezizomycotina</taxon>
        <taxon>Dothideomycetes</taxon>
        <taxon>Dothideomycetidae</taxon>
        <taxon>Mycosphaerellales</taxon>
        <taxon>Teratosphaeriaceae</taxon>
        <taxon>Teratosphaeria</taxon>
    </lineage>
</organism>
<comment type="caution">
    <text evidence="2">The sequence shown here is derived from an EMBL/GenBank/DDBJ whole genome shotgun (WGS) entry which is preliminary data.</text>
</comment>
<feature type="compositionally biased region" description="Basic and acidic residues" evidence="1">
    <location>
        <begin position="102"/>
        <end position="131"/>
    </location>
</feature>
<keyword evidence="3" id="KW-1185">Reference proteome</keyword>
<accession>A0A9W7VXW1</accession>
<proteinExistence type="predicted"/>
<dbReference type="EMBL" id="RIBY02002571">
    <property type="protein sequence ID" value="KAH9809290.1"/>
    <property type="molecule type" value="Genomic_DNA"/>
</dbReference>